<dbReference type="PANTHER" id="PTHR36034">
    <property type="entry name" value="EXPRESSED PROTEIN"/>
    <property type="match status" value="1"/>
</dbReference>
<gene>
    <name evidence="2" type="ORF">CEPIT_LOCUS25561</name>
</gene>
<keyword evidence="3" id="KW-1185">Reference proteome</keyword>
<dbReference type="Proteomes" id="UP001152523">
    <property type="component" value="Unassembled WGS sequence"/>
</dbReference>
<feature type="compositionally biased region" description="Low complexity" evidence="1">
    <location>
        <begin position="362"/>
        <end position="382"/>
    </location>
</feature>
<feature type="region of interest" description="Disordered" evidence="1">
    <location>
        <begin position="354"/>
        <end position="382"/>
    </location>
</feature>
<name>A0AAV0ENV8_9ASTE</name>
<proteinExistence type="predicted"/>
<dbReference type="AlphaFoldDB" id="A0AAV0ENV8"/>
<protein>
    <submittedName>
        <fullName evidence="2">Uncharacterized protein</fullName>
    </submittedName>
</protein>
<accession>A0AAV0ENV8</accession>
<evidence type="ECO:0000256" key="1">
    <source>
        <dbReference type="SAM" id="MobiDB-lite"/>
    </source>
</evidence>
<dbReference type="EMBL" id="CAMAPF010000933">
    <property type="protein sequence ID" value="CAH9123873.1"/>
    <property type="molecule type" value="Genomic_DNA"/>
</dbReference>
<sequence length="815" mass="89054">MNFLLMRSNQAVSPPQEVQAEISSVPKLSTGLEGLIAEDSFQQATYSEDCDVDDCEHASAIEDAAGISGKGNHIEVSEDEGWIAIPKQEIPDNWSEAPDISSLRSLDRSFVFPGEQVNILACLSACKKDTEIITPFKLAALMNKNGVGQNSKKGNGHTATVINSPVSNGRELKNDGEYMNQNSISEQEKHDPKNEVSSGESLLRLEEHKRQTESLLLTMKNSHFFARIAESDEKLWTKRKNKEDTSEMVGEKLKKFFPSTAIERGNFDAITSGGVARNAAKCCALPNGDIVVCLQVNIGVDFFRDPILEIFQFEKTKERDLSSGSWENPTYIGQDPCRELLKWVLPLDNKILPPAHPPSPPQLSSTTSIRTSSSRLTSSPASGSQLFSFGNFRSYSMSSLPPNSVQPLSASNPNSIPNFDPEDWGQFSFQKAIKSEDSGNEGLLSFRGVSLEPERFSAHCGLEGIFMPGRRWSRKVEIIQPLEIKTYSANCNTDDLICVQIKNIVPEHTPDVVLYLDAIAIVFEEASQSGPPLSLPIACIEAGNDHCLPNLTLRCTLGRRGEEHSFILKPASSYWKNSKDHSEKSSCLSHMKTKKIASSHNSSNIMGKGTASTTDKYAILVSCGCNYTESKLFFKQPTSWQPRISRDLMISVASEMSKQTLVSDECGAQLPVQVLTLQASNLTSEDLTMTVMAPASFTSPPSVLSLSSSPTSPLSSFLGSSGFTERLNNEKAASLPDVLPSNDLGCTHLWLQSKVPLGCVPSQSTATVKLEVLPLTDGIITLDSFQIGVKEKGLAYIPEQSLKIYATSSISTAMR</sequence>
<organism evidence="2 3">
    <name type="scientific">Cuscuta epithymum</name>
    <dbReference type="NCBI Taxonomy" id="186058"/>
    <lineage>
        <taxon>Eukaryota</taxon>
        <taxon>Viridiplantae</taxon>
        <taxon>Streptophyta</taxon>
        <taxon>Embryophyta</taxon>
        <taxon>Tracheophyta</taxon>
        <taxon>Spermatophyta</taxon>
        <taxon>Magnoliopsida</taxon>
        <taxon>eudicotyledons</taxon>
        <taxon>Gunneridae</taxon>
        <taxon>Pentapetalae</taxon>
        <taxon>asterids</taxon>
        <taxon>lamiids</taxon>
        <taxon>Solanales</taxon>
        <taxon>Convolvulaceae</taxon>
        <taxon>Cuscuteae</taxon>
        <taxon>Cuscuta</taxon>
        <taxon>Cuscuta subgen. Cuscuta</taxon>
    </lineage>
</organism>
<reference evidence="2" key="1">
    <citation type="submission" date="2022-07" db="EMBL/GenBank/DDBJ databases">
        <authorList>
            <person name="Macas J."/>
            <person name="Novak P."/>
            <person name="Neumann P."/>
        </authorList>
    </citation>
    <scope>NUCLEOTIDE SEQUENCE</scope>
</reference>
<dbReference type="PANTHER" id="PTHR36034:SF2">
    <property type="entry name" value="EXPRESSED PROTEIN"/>
    <property type="match status" value="1"/>
</dbReference>
<feature type="region of interest" description="Disordered" evidence="1">
    <location>
        <begin position="148"/>
        <end position="204"/>
    </location>
</feature>
<evidence type="ECO:0000313" key="2">
    <source>
        <dbReference type="EMBL" id="CAH9123873.1"/>
    </source>
</evidence>
<feature type="compositionally biased region" description="Polar residues" evidence="1">
    <location>
        <begin position="148"/>
        <end position="167"/>
    </location>
</feature>
<evidence type="ECO:0000313" key="3">
    <source>
        <dbReference type="Proteomes" id="UP001152523"/>
    </source>
</evidence>
<comment type="caution">
    <text evidence="2">The sequence shown here is derived from an EMBL/GenBank/DDBJ whole genome shotgun (WGS) entry which is preliminary data.</text>
</comment>